<protein>
    <submittedName>
        <fullName evidence="1">Uncharacterized protein</fullName>
    </submittedName>
</protein>
<evidence type="ECO:0000313" key="3">
    <source>
        <dbReference type="Proteomes" id="UP001155901"/>
    </source>
</evidence>
<comment type="caution">
    <text evidence="1">The sequence shown here is derived from an EMBL/GenBank/DDBJ whole genome shotgun (WGS) entry which is preliminary data.</text>
</comment>
<dbReference type="Proteomes" id="UP001162889">
    <property type="component" value="Unassembled WGS sequence"/>
</dbReference>
<dbReference type="Proteomes" id="UP001155901">
    <property type="component" value="Unassembled WGS sequence"/>
</dbReference>
<proteinExistence type="predicted"/>
<evidence type="ECO:0000313" key="1">
    <source>
        <dbReference type="EMBL" id="MBV6323985.1"/>
    </source>
</evidence>
<sequence>MTYAKLTARITLGHGLGIGPHYLPWLTLRKKNPSPQSNQVISRMPPLGRTAHYFSRGEYHTALFLLWLGVEDLREQFPIWPIPHPHPLDLYGVAQDKPRPWSRGLLAIAAAAGVEHGVEFGTNVPYVASLDLLATTRLGGRSALTIFSSKPINSPVDDVKWRTLERLELERRYAIDIAARYYVSSAALISVFTAGQLENWLDASNLRYFPHLENYAAQFAASFNESKALSILEAVNKASSQCSLDLDQAWFLFRHCAWTQAIDIDPTVRILHSYPARPGGRALRQAWQQRLFGEAWT</sequence>
<dbReference type="AlphaFoldDB" id="A0AA41HAV4"/>
<keyword evidence="4" id="KW-1185">Reference proteome</keyword>
<organism evidence="1 3">
    <name type="scientific">Duganella violaceipulchra</name>
    <dbReference type="NCBI Taxonomy" id="2849652"/>
    <lineage>
        <taxon>Bacteria</taxon>
        <taxon>Pseudomonadati</taxon>
        <taxon>Pseudomonadota</taxon>
        <taxon>Betaproteobacteria</taxon>
        <taxon>Burkholderiales</taxon>
        <taxon>Oxalobacteraceae</taxon>
        <taxon>Telluria group</taxon>
        <taxon>Duganella</taxon>
    </lineage>
</organism>
<dbReference type="CDD" id="cd22362">
    <property type="entry name" value="TnsA_endonuclease-like"/>
    <property type="match status" value="1"/>
</dbReference>
<dbReference type="EMBL" id="JAHTGR010000014">
    <property type="protein sequence ID" value="MBV6323985.1"/>
    <property type="molecule type" value="Genomic_DNA"/>
</dbReference>
<name>A0AA41HAV4_9BURK</name>
<gene>
    <name evidence="1" type="ORF">KVP70_23905</name>
    <name evidence="2" type="ORF">L1274_004779</name>
</gene>
<accession>A0AA41HAV4</accession>
<dbReference type="RefSeq" id="WP_217944943.1">
    <property type="nucleotide sequence ID" value="NZ_JAHTGR010000014.1"/>
</dbReference>
<evidence type="ECO:0000313" key="4">
    <source>
        <dbReference type="Proteomes" id="UP001162889"/>
    </source>
</evidence>
<reference evidence="1" key="1">
    <citation type="submission" date="2021-07" db="EMBL/GenBank/DDBJ databases">
        <title>Characterization of violacein-producing bacteria and related species.</title>
        <authorList>
            <person name="Wilson H.S."/>
            <person name="De Leon M.E."/>
        </authorList>
    </citation>
    <scope>NUCLEOTIDE SEQUENCE</scope>
    <source>
        <strain evidence="1">HSC-15S17</strain>
    </source>
</reference>
<evidence type="ECO:0000313" key="2">
    <source>
        <dbReference type="EMBL" id="MCP2011033.1"/>
    </source>
</evidence>
<dbReference type="EMBL" id="JALJZU010000010">
    <property type="protein sequence ID" value="MCP2011033.1"/>
    <property type="molecule type" value="Genomic_DNA"/>
</dbReference>
<reference evidence="2" key="2">
    <citation type="submission" date="2022-03" db="EMBL/GenBank/DDBJ databases">
        <title>Genome Encyclopedia of Bacteria and Archaea VI: Functional Genomics of Type Strains.</title>
        <authorList>
            <person name="Whitman W."/>
        </authorList>
    </citation>
    <scope>NUCLEOTIDE SEQUENCE</scope>
    <source>
        <strain evidence="2">HSC-15S17</strain>
    </source>
</reference>